<gene>
    <name evidence="11" type="ORF">PACTADRAFT_58556</name>
</gene>
<dbReference type="Pfam" id="PF05047">
    <property type="entry name" value="L51_S25_CI-B8"/>
    <property type="match status" value="1"/>
</dbReference>
<accession>A0A1E4TV41</accession>
<evidence type="ECO:0000256" key="6">
    <source>
        <dbReference type="ARBA" id="ARBA00022792"/>
    </source>
</evidence>
<dbReference type="AlphaFoldDB" id="A0A1E4TV41"/>
<dbReference type="InterPro" id="IPR036249">
    <property type="entry name" value="Thioredoxin-like_sf"/>
</dbReference>
<evidence type="ECO:0000256" key="9">
    <source>
        <dbReference type="ARBA" id="ARBA00023136"/>
    </source>
</evidence>
<dbReference type="InterPro" id="IPR007741">
    <property type="entry name" value="Ribosomal_mL43/mS25/NADH_DH"/>
</dbReference>
<dbReference type="STRING" id="669874.A0A1E4TV41"/>
<evidence type="ECO:0000256" key="4">
    <source>
        <dbReference type="ARBA" id="ARBA00022448"/>
    </source>
</evidence>
<evidence type="ECO:0000256" key="1">
    <source>
        <dbReference type="ARBA" id="ARBA00003195"/>
    </source>
</evidence>
<comment type="similarity">
    <text evidence="3">Belongs to the complex I NDUFA2 subunit family.</text>
</comment>
<dbReference type="EMBL" id="KV454014">
    <property type="protein sequence ID" value="ODV95596.1"/>
    <property type="molecule type" value="Genomic_DNA"/>
</dbReference>
<organism evidence="11 12">
    <name type="scientific">Pachysolen tannophilus NRRL Y-2460</name>
    <dbReference type="NCBI Taxonomy" id="669874"/>
    <lineage>
        <taxon>Eukaryota</taxon>
        <taxon>Fungi</taxon>
        <taxon>Dikarya</taxon>
        <taxon>Ascomycota</taxon>
        <taxon>Saccharomycotina</taxon>
        <taxon>Pichiomycetes</taxon>
        <taxon>Pachysolenaceae</taxon>
        <taxon>Pachysolen</taxon>
    </lineage>
</organism>
<dbReference type="PANTHER" id="PTHR12878:SF0">
    <property type="entry name" value="NADH DEHYDROGENASE [UBIQUINONE] 1 ALPHA SUBCOMPLEX SUBUNIT 2"/>
    <property type="match status" value="1"/>
</dbReference>
<evidence type="ECO:0000256" key="3">
    <source>
        <dbReference type="ARBA" id="ARBA00008939"/>
    </source>
</evidence>
<evidence type="ECO:0000256" key="7">
    <source>
        <dbReference type="ARBA" id="ARBA00022982"/>
    </source>
</evidence>
<keyword evidence="9" id="KW-0472">Membrane</keyword>
<dbReference type="Gene3D" id="3.40.30.10">
    <property type="entry name" value="Glutaredoxin"/>
    <property type="match status" value="1"/>
</dbReference>
<name>A0A1E4TV41_PACTA</name>
<evidence type="ECO:0000313" key="11">
    <source>
        <dbReference type="EMBL" id="ODV95596.1"/>
    </source>
</evidence>
<comment type="function">
    <text evidence="1">Accessory subunit of the mitochondrial membrane respiratory chain NADH dehydrogenase (Complex I), that is believed not to be involved in catalysis. Complex I functions in the transfer of electrons from NADH to the respiratory chain. The immediate electron acceptor for the enzyme is believed to be ubiquinone.</text>
</comment>
<evidence type="ECO:0000256" key="5">
    <source>
        <dbReference type="ARBA" id="ARBA00022660"/>
    </source>
</evidence>
<feature type="domain" description="Ribosomal protein/NADH dehydrogenase" evidence="10">
    <location>
        <begin position="19"/>
        <end position="90"/>
    </location>
</feature>
<keyword evidence="12" id="KW-1185">Reference proteome</keyword>
<evidence type="ECO:0000256" key="8">
    <source>
        <dbReference type="ARBA" id="ARBA00023128"/>
    </source>
</evidence>
<keyword evidence="8" id="KW-0496">Mitochondrion</keyword>
<dbReference type="Proteomes" id="UP000094236">
    <property type="component" value="Unassembled WGS sequence"/>
</dbReference>
<keyword evidence="6" id="KW-0999">Mitochondrion inner membrane</keyword>
<keyword evidence="5" id="KW-0679">Respiratory chain</keyword>
<evidence type="ECO:0000259" key="10">
    <source>
        <dbReference type="SMART" id="SM00916"/>
    </source>
</evidence>
<protein>
    <recommendedName>
        <fullName evidence="10">Ribosomal protein/NADH dehydrogenase domain-containing protein</fullName>
    </recommendedName>
</protein>
<dbReference type="SMART" id="SM00916">
    <property type="entry name" value="L51_S25_CI-B8"/>
    <property type="match status" value="1"/>
</dbReference>
<keyword evidence="4" id="KW-0813">Transport</keyword>
<dbReference type="InterPro" id="IPR016464">
    <property type="entry name" value="NADH_Ub_cplx-1_asu_su-2"/>
</dbReference>
<reference evidence="12" key="1">
    <citation type="submission" date="2016-05" db="EMBL/GenBank/DDBJ databases">
        <title>Comparative genomics of biotechnologically important yeasts.</title>
        <authorList>
            <consortium name="DOE Joint Genome Institute"/>
            <person name="Riley R."/>
            <person name="Haridas S."/>
            <person name="Wolfe K.H."/>
            <person name="Lopes M.R."/>
            <person name="Hittinger C.T."/>
            <person name="Goker M."/>
            <person name="Salamov A."/>
            <person name="Wisecaver J."/>
            <person name="Long T.M."/>
            <person name="Aerts A.L."/>
            <person name="Barry K."/>
            <person name="Choi C."/>
            <person name="Clum A."/>
            <person name="Coughlan A.Y."/>
            <person name="Deshpande S."/>
            <person name="Douglass A.P."/>
            <person name="Hanson S.J."/>
            <person name="Klenk H.-P."/>
            <person name="Labutti K."/>
            <person name="Lapidus A."/>
            <person name="Lindquist E."/>
            <person name="Lipzen A."/>
            <person name="Meier-Kolthoff J.P."/>
            <person name="Ohm R.A."/>
            <person name="Otillar R.P."/>
            <person name="Pangilinan J."/>
            <person name="Peng Y."/>
            <person name="Rokas A."/>
            <person name="Rosa C.A."/>
            <person name="Scheuner C."/>
            <person name="Sibirny A.A."/>
            <person name="Slot J.C."/>
            <person name="Stielow J.B."/>
            <person name="Sun H."/>
            <person name="Kurtzman C.P."/>
            <person name="Blackwell M."/>
            <person name="Grigoriev I.V."/>
            <person name="Jeffries T.W."/>
        </authorList>
    </citation>
    <scope>NUCLEOTIDE SEQUENCE [LARGE SCALE GENOMIC DNA]</scope>
    <source>
        <strain evidence="12">NRRL Y-2460</strain>
    </source>
</reference>
<evidence type="ECO:0000313" key="12">
    <source>
        <dbReference type="Proteomes" id="UP000094236"/>
    </source>
</evidence>
<comment type="subcellular location">
    <subcellularLocation>
        <location evidence="2">Mitochondrion inner membrane</location>
        <topology evidence="2">Peripheral membrane protein</topology>
        <orientation evidence="2">Matrix side</orientation>
    </subcellularLocation>
</comment>
<dbReference type="GO" id="GO:0005743">
    <property type="term" value="C:mitochondrial inner membrane"/>
    <property type="evidence" value="ECO:0007669"/>
    <property type="project" value="UniProtKB-SubCell"/>
</dbReference>
<keyword evidence="7" id="KW-0249">Electron transport</keyword>
<dbReference type="PANTHER" id="PTHR12878">
    <property type="entry name" value="NADH-UBIQUINONE OXIDOREDUCTASE B8 SUBUNIT"/>
    <property type="match status" value="1"/>
</dbReference>
<evidence type="ECO:0000256" key="2">
    <source>
        <dbReference type="ARBA" id="ARBA00004443"/>
    </source>
</evidence>
<proteinExistence type="inferred from homology"/>
<sequence length="90" mass="10029">MSASIFPTAVKELRFFLSQTGEASVPLRQFLISKYPLIKKANPALPILIREAYGVPPTLTTRYEFGREVKTNLEGLSISDIENTIKGLCK</sequence>
<dbReference type="OrthoDB" id="10250268at2759"/>
<dbReference type="SUPFAM" id="SSF52833">
    <property type="entry name" value="Thioredoxin-like"/>
    <property type="match status" value="1"/>
</dbReference>
<dbReference type="PIRSF" id="PIRSF005822">
    <property type="entry name" value="NDUA2"/>
    <property type="match status" value="1"/>
</dbReference>